<protein>
    <submittedName>
        <fullName evidence="2">Uncharacterized protein</fullName>
    </submittedName>
</protein>
<reference evidence="2 3" key="1">
    <citation type="journal article" date="2004" name="Extremophiles">
        <title>Halobacillus locisalis sp. nov., a halophilic bacterium isolated from a marine solar saltern of the Yellow Sea in Korea.</title>
        <authorList>
            <person name="Yoon J.H."/>
            <person name="Kang K.H."/>
            <person name="Oh T.K."/>
            <person name="Park Y.H."/>
        </authorList>
    </citation>
    <scope>NUCLEOTIDE SEQUENCE [LARGE SCALE GENOMIC DNA]</scope>
    <source>
        <strain evidence="2 3">KCTC 3788</strain>
    </source>
</reference>
<feature type="region of interest" description="Disordered" evidence="1">
    <location>
        <begin position="1"/>
        <end position="60"/>
    </location>
</feature>
<dbReference type="EMBL" id="JACEFG010000003">
    <property type="protein sequence ID" value="MBA2176422.1"/>
    <property type="molecule type" value="Genomic_DNA"/>
</dbReference>
<keyword evidence="3" id="KW-1185">Reference proteome</keyword>
<evidence type="ECO:0000313" key="2">
    <source>
        <dbReference type="EMBL" id="MBA2176422.1"/>
    </source>
</evidence>
<name>A0A838CWA4_9BACI</name>
<evidence type="ECO:0000313" key="3">
    <source>
        <dbReference type="Proteomes" id="UP000571017"/>
    </source>
</evidence>
<comment type="caution">
    <text evidence="2">The sequence shown here is derived from an EMBL/GenBank/DDBJ whole genome shotgun (WGS) entry which is preliminary data.</text>
</comment>
<feature type="compositionally biased region" description="Basic and acidic residues" evidence="1">
    <location>
        <begin position="10"/>
        <end position="48"/>
    </location>
</feature>
<proteinExistence type="predicted"/>
<sequence length="60" mass="7221">MSENHKKKKKEDFEEKFEKEKLIDGIPDTEVRKEKKEEKDGPHSKNDSVTEEEYDEDLRP</sequence>
<organism evidence="2 3">
    <name type="scientific">Halobacillus locisalis</name>
    <dbReference type="NCBI Taxonomy" id="220753"/>
    <lineage>
        <taxon>Bacteria</taxon>
        <taxon>Bacillati</taxon>
        <taxon>Bacillota</taxon>
        <taxon>Bacilli</taxon>
        <taxon>Bacillales</taxon>
        <taxon>Bacillaceae</taxon>
        <taxon>Halobacillus</taxon>
    </lineage>
</organism>
<dbReference type="RefSeq" id="WP_181473443.1">
    <property type="nucleotide sequence ID" value="NZ_JACEFG010000003.1"/>
</dbReference>
<evidence type="ECO:0000256" key="1">
    <source>
        <dbReference type="SAM" id="MobiDB-lite"/>
    </source>
</evidence>
<gene>
    <name evidence="2" type="ORF">H0266_16105</name>
</gene>
<dbReference type="AlphaFoldDB" id="A0A838CWA4"/>
<accession>A0A838CWA4</accession>
<dbReference type="Proteomes" id="UP000571017">
    <property type="component" value="Unassembled WGS sequence"/>
</dbReference>
<feature type="compositionally biased region" description="Acidic residues" evidence="1">
    <location>
        <begin position="49"/>
        <end position="60"/>
    </location>
</feature>